<sequence>MWEKVDVPCVGGPVDGRSLLVPVDEDGVPPNVTDQNWLWVGFGGELLDADMAGVYELEPVAGTGPPWIYVWAPGR</sequence>
<reference evidence="1 2" key="1">
    <citation type="submission" date="2018-05" db="EMBL/GenBank/DDBJ databases">
        <title>Micromonosporas from Atacama Desert.</title>
        <authorList>
            <person name="Carro L."/>
            <person name="Golinska P."/>
            <person name="Klenk H.-P."/>
            <person name="Goodfellow M."/>
        </authorList>
    </citation>
    <scope>NUCLEOTIDE SEQUENCE [LARGE SCALE GENOMIC DNA]</scope>
    <source>
        <strain evidence="1 2">4G51</strain>
    </source>
</reference>
<dbReference type="Proteomes" id="UP000246050">
    <property type="component" value="Unassembled WGS sequence"/>
</dbReference>
<proteinExistence type="predicted"/>
<dbReference type="RefSeq" id="WP_109802715.1">
    <property type="nucleotide sequence ID" value="NZ_QGKS01000249.1"/>
</dbReference>
<name>A0A317DI28_9ACTN</name>
<accession>A0A317DI28</accession>
<protein>
    <submittedName>
        <fullName evidence="1">Uncharacterized protein</fullName>
    </submittedName>
</protein>
<gene>
    <name evidence="1" type="ORF">DKT69_18120</name>
</gene>
<comment type="caution">
    <text evidence="1">The sequence shown here is derived from an EMBL/GenBank/DDBJ whole genome shotgun (WGS) entry which is preliminary data.</text>
</comment>
<dbReference type="EMBL" id="QGKS01000249">
    <property type="protein sequence ID" value="PWR14022.1"/>
    <property type="molecule type" value="Genomic_DNA"/>
</dbReference>
<dbReference type="OrthoDB" id="3392318at2"/>
<evidence type="ECO:0000313" key="1">
    <source>
        <dbReference type="EMBL" id="PWR14022.1"/>
    </source>
</evidence>
<evidence type="ECO:0000313" key="2">
    <source>
        <dbReference type="Proteomes" id="UP000246050"/>
    </source>
</evidence>
<dbReference type="AlphaFoldDB" id="A0A317DI28"/>
<organism evidence="1 2">
    <name type="scientific">Micromonospora sicca</name>
    <dbReference type="NCBI Taxonomy" id="2202420"/>
    <lineage>
        <taxon>Bacteria</taxon>
        <taxon>Bacillati</taxon>
        <taxon>Actinomycetota</taxon>
        <taxon>Actinomycetes</taxon>
        <taxon>Micromonosporales</taxon>
        <taxon>Micromonosporaceae</taxon>
        <taxon>Micromonospora</taxon>
    </lineage>
</organism>